<sequence>MAEKTYNQQETERARRSGAITSATTDYPAHALPSDAIEPPEGARQNPRMGVVSELPSLFGGEHSDGDSSLPETVSAAEILAQQQAKWGKGETQR</sequence>
<proteinExistence type="predicted"/>
<dbReference type="EMBL" id="OMOD01000006">
    <property type="protein sequence ID" value="SPF32109.1"/>
    <property type="molecule type" value="Genomic_DNA"/>
</dbReference>
<dbReference type="AlphaFoldDB" id="A0A2U3JXN4"/>
<dbReference type="Proteomes" id="UP000238701">
    <property type="component" value="Unassembled WGS sequence"/>
</dbReference>
<evidence type="ECO:0000313" key="3">
    <source>
        <dbReference type="Proteomes" id="UP000238701"/>
    </source>
</evidence>
<reference evidence="3" key="1">
    <citation type="submission" date="2018-02" db="EMBL/GenBank/DDBJ databases">
        <authorList>
            <person name="Hausmann B."/>
        </authorList>
    </citation>
    <scope>NUCLEOTIDE SEQUENCE [LARGE SCALE GENOMIC DNA]</scope>
    <source>
        <strain evidence="3">Peat soil MAG SbA1</strain>
    </source>
</reference>
<evidence type="ECO:0000256" key="1">
    <source>
        <dbReference type="SAM" id="MobiDB-lite"/>
    </source>
</evidence>
<name>A0A2U3JXN4_9BACT</name>
<accession>A0A2U3JXN4</accession>
<organism evidence="2 3">
    <name type="scientific">Candidatus Sulfotelmatobacter kueseliae</name>
    <dbReference type="NCBI Taxonomy" id="2042962"/>
    <lineage>
        <taxon>Bacteria</taxon>
        <taxon>Pseudomonadati</taxon>
        <taxon>Acidobacteriota</taxon>
        <taxon>Terriglobia</taxon>
        <taxon>Terriglobales</taxon>
        <taxon>Candidatus Korobacteraceae</taxon>
        <taxon>Candidatus Sulfotelmatobacter</taxon>
    </lineage>
</organism>
<protein>
    <submittedName>
        <fullName evidence="2">Uncharacterized protein</fullName>
    </submittedName>
</protein>
<evidence type="ECO:0000313" key="2">
    <source>
        <dbReference type="EMBL" id="SPF32109.1"/>
    </source>
</evidence>
<gene>
    <name evidence="2" type="ORF">SBA1_1030043</name>
</gene>
<feature type="region of interest" description="Disordered" evidence="1">
    <location>
        <begin position="1"/>
        <end position="72"/>
    </location>
</feature>